<reference evidence="2 3" key="1">
    <citation type="journal article" date="2023" name="Plants (Basel)">
        <title>Bridging the Gap: Combining Genomics and Transcriptomics Approaches to Understand Stylosanthes scabra, an Orphan Legume from the Brazilian Caatinga.</title>
        <authorList>
            <person name="Ferreira-Neto J.R.C."/>
            <person name="da Silva M.D."/>
            <person name="Binneck E."/>
            <person name="de Melo N.F."/>
            <person name="da Silva R.H."/>
            <person name="de Melo A.L.T.M."/>
            <person name="Pandolfi V."/>
            <person name="Bustamante F.O."/>
            <person name="Brasileiro-Vidal A.C."/>
            <person name="Benko-Iseppon A.M."/>
        </authorList>
    </citation>
    <scope>NUCLEOTIDE SEQUENCE [LARGE SCALE GENOMIC DNA]</scope>
    <source>
        <tissue evidence="2">Leaves</tissue>
    </source>
</reference>
<feature type="region of interest" description="Disordered" evidence="1">
    <location>
        <begin position="39"/>
        <end position="74"/>
    </location>
</feature>
<evidence type="ECO:0000313" key="3">
    <source>
        <dbReference type="Proteomes" id="UP001341840"/>
    </source>
</evidence>
<organism evidence="2 3">
    <name type="scientific">Stylosanthes scabra</name>
    <dbReference type="NCBI Taxonomy" id="79078"/>
    <lineage>
        <taxon>Eukaryota</taxon>
        <taxon>Viridiplantae</taxon>
        <taxon>Streptophyta</taxon>
        <taxon>Embryophyta</taxon>
        <taxon>Tracheophyta</taxon>
        <taxon>Spermatophyta</taxon>
        <taxon>Magnoliopsida</taxon>
        <taxon>eudicotyledons</taxon>
        <taxon>Gunneridae</taxon>
        <taxon>Pentapetalae</taxon>
        <taxon>rosids</taxon>
        <taxon>fabids</taxon>
        <taxon>Fabales</taxon>
        <taxon>Fabaceae</taxon>
        <taxon>Papilionoideae</taxon>
        <taxon>50 kb inversion clade</taxon>
        <taxon>dalbergioids sensu lato</taxon>
        <taxon>Dalbergieae</taxon>
        <taxon>Pterocarpus clade</taxon>
        <taxon>Stylosanthes</taxon>
    </lineage>
</organism>
<sequence length="112" mass="12597">KSRSAHLKSHKSKKKTKKRLWFVAEAAAVLGGAIAEKTGRSEEEGAVCRRRLSQEQHAGDRVRDNTVKDKEEGGSVTKKMCMLPAEFSLVLAVFGVRGDLPADFFRRQNWRQ</sequence>
<gene>
    <name evidence="2" type="ORF">PIB30_079242</name>
</gene>
<name>A0ABU6ZPW0_9FABA</name>
<proteinExistence type="predicted"/>
<dbReference type="Proteomes" id="UP001341840">
    <property type="component" value="Unassembled WGS sequence"/>
</dbReference>
<accession>A0ABU6ZPW0</accession>
<evidence type="ECO:0000313" key="2">
    <source>
        <dbReference type="EMBL" id="MED6223959.1"/>
    </source>
</evidence>
<dbReference type="EMBL" id="JASCZI010272978">
    <property type="protein sequence ID" value="MED6223959.1"/>
    <property type="molecule type" value="Genomic_DNA"/>
</dbReference>
<feature type="non-terminal residue" evidence="2">
    <location>
        <position position="1"/>
    </location>
</feature>
<evidence type="ECO:0000256" key="1">
    <source>
        <dbReference type="SAM" id="MobiDB-lite"/>
    </source>
</evidence>
<protein>
    <submittedName>
        <fullName evidence="2">Uncharacterized protein</fullName>
    </submittedName>
</protein>
<keyword evidence="3" id="KW-1185">Reference proteome</keyword>
<feature type="compositionally biased region" description="Basic and acidic residues" evidence="1">
    <location>
        <begin position="39"/>
        <end position="73"/>
    </location>
</feature>
<comment type="caution">
    <text evidence="2">The sequence shown here is derived from an EMBL/GenBank/DDBJ whole genome shotgun (WGS) entry which is preliminary data.</text>
</comment>